<dbReference type="Gene3D" id="3.60.10.10">
    <property type="entry name" value="Endonuclease/exonuclease/phosphatase"/>
    <property type="match status" value="1"/>
</dbReference>
<feature type="domain" description="Endonuclease/exonuclease/phosphatase" evidence="1">
    <location>
        <begin position="4"/>
        <end position="196"/>
    </location>
</feature>
<dbReference type="PANTHER" id="PTHR14859:SF16">
    <property type="entry name" value="ENDONUCLEASE_EXONUCLEASE_PHOSPHATASE DOMAIN-CONTAINING PROTEIN"/>
    <property type="match status" value="1"/>
</dbReference>
<organism evidence="2 3">
    <name type="scientific">Bacillus bruguierae</name>
    <dbReference type="NCBI Taxonomy" id="3127667"/>
    <lineage>
        <taxon>Bacteria</taxon>
        <taxon>Bacillati</taxon>
        <taxon>Bacillota</taxon>
        <taxon>Bacilli</taxon>
        <taxon>Bacillales</taxon>
        <taxon>Bacillaceae</taxon>
        <taxon>Bacillus</taxon>
    </lineage>
</organism>
<evidence type="ECO:0000313" key="3">
    <source>
        <dbReference type="Proteomes" id="UP001372526"/>
    </source>
</evidence>
<keyword evidence="2" id="KW-0255">Endonuclease</keyword>
<evidence type="ECO:0000313" key="2">
    <source>
        <dbReference type="EMBL" id="MEI4804488.1"/>
    </source>
</evidence>
<reference evidence="2 3" key="1">
    <citation type="submission" date="2024-01" db="EMBL/GenBank/DDBJ databases">
        <title>Seven novel Bacillus-like species.</title>
        <authorList>
            <person name="Liu G."/>
        </authorList>
    </citation>
    <scope>NUCLEOTIDE SEQUENCE [LARGE SCALE GENOMIC DNA]</scope>
    <source>
        <strain evidence="2 3">FJAT-51639</strain>
    </source>
</reference>
<dbReference type="GO" id="GO:0004519">
    <property type="term" value="F:endonuclease activity"/>
    <property type="evidence" value="ECO:0007669"/>
    <property type="project" value="UniProtKB-KW"/>
</dbReference>
<protein>
    <submittedName>
        <fullName evidence="2">Endonuclease/exonuclease/phosphatase family protein</fullName>
    </submittedName>
</protein>
<dbReference type="Proteomes" id="UP001372526">
    <property type="component" value="Unassembled WGS sequence"/>
</dbReference>
<accession>A0ABU8FP74</accession>
<evidence type="ECO:0000259" key="1">
    <source>
        <dbReference type="Pfam" id="PF03372"/>
    </source>
</evidence>
<dbReference type="RefSeq" id="WP_336474650.1">
    <property type="nucleotide sequence ID" value="NZ_JBAWSX010000029.1"/>
</dbReference>
<gene>
    <name evidence="2" type="ORF">WAZ07_25585</name>
</gene>
<keyword evidence="3" id="KW-1185">Reference proteome</keyword>
<dbReference type="InterPro" id="IPR051916">
    <property type="entry name" value="GPI-anchor_lipid_remodeler"/>
</dbReference>
<keyword evidence="2" id="KW-0540">Nuclease</keyword>
<name>A0ABU8FP74_9BACI</name>
<dbReference type="EMBL" id="JBAWSX010000029">
    <property type="protein sequence ID" value="MEI4804488.1"/>
    <property type="molecule type" value="Genomic_DNA"/>
</dbReference>
<comment type="caution">
    <text evidence="2">The sequence shown here is derived from an EMBL/GenBank/DDBJ whole genome shotgun (WGS) entry which is preliminary data.</text>
</comment>
<dbReference type="PANTHER" id="PTHR14859">
    <property type="entry name" value="CALCOFLUOR WHITE HYPERSENSITIVE PROTEIN PRECURSOR"/>
    <property type="match status" value="1"/>
</dbReference>
<dbReference type="SUPFAM" id="SSF56219">
    <property type="entry name" value="DNase I-like"/>
    <property type="match status" value="1"/>
</dbReference>
<keyword evidence="2" id="KW-0378">Hydrolase</keyword>
<dbReference type="InterPro" id="IPR036691">
    <property type="entry name" value="Endo/exonu/phosph_ase_sf"/>
</dbReference>
<proteinExistence type="predicted"/>
<sequence length="261" mass="30676">MRIATFNIWNNQTLWFERLNAICEEIKNIDPEILAIQEVRTYIDNKKGISVAQHIANKTGFPFCIFKEYPDCPDEGLAFLSKFPICTEDVIWHKNTKKSNYCAIRITFKYGDYEFGITNVHLNWRSPIIREEQIRSVHNWIFKENKAKPYEILCGDFNDDPHSSIHQYLTNNLWLDVAQFKEEQNYIKAQPTLDYINNLNIKNESNLKIQARYDWILIKKNNNLNFPPINKVEVFGNIPVTKAKVLPSDHYGVLMEITIDT</sequence>
<dbReference type="InterPro" id="IPR005135">
    <property type="entry name" value="Endo/exonuclease/phosphatase"/>
</dbReference>
<dbReference type="Pfam" id="PF03372">
    <property type="entry name" value="Exo_endo_phos"/>
    <property type="match status" value="1"/>
</dbReference>